<organism evidence="5 6">
    <name type="scientific">Phytophthora fragariaefolia</name>
    <dbReference type="NCBI Taxonomy" id="1490495"/>
    <lineage>
        <taxon>Eukaryota</taxon>
        <taxon>Sar</taxon>
        <taxon>Stramenopiles</taxon>
        <taxon>Oomycota</taxon>
        <taxon>Peronosporomycetes</taxon>
        <taxon>Peronosporales</taxon>
        <taxon>Peronosporaceae</taxon>
        <taxon>Phytophthora</taxon>
    </lineage>
</organism>
<evidence type="ECO:0000256" key="1">
    <source>
        <dbReference type="ARBA" id="ARBA00022723"/>
    </source>
</evidence>
<gene>
    <name evidence="5" type="ORF">Pfra01_001237400</name>
</gene>
<dbReference type="GO" id="GO:0141052">
    <property type="term" value="F:histone H3 demethylase activity"/>
    <property type="evidence" value="ECO:0007669"/>
    <property type="project" value="UniProtKB-ARBA"/>
</dbReference>
<protein>
    <submittedName>
        <fullName evidence="5">Unnamed protein product</fullName>
    </submittedName>
</protein>
<evidence type="ECO:0000256" key="2">
    <source>
        <dbReference type="ARBA" id="ARBA00023004"/>
    </source>
</evidence>
<feature type="compositionally biased region" description="Low complexity" evidence="3">
    <location>
        <begin position="10"/>
        <end position="28"/>
    </location>
</feature>
<dbReference type="PROSITE" id="PS51183">
    <property type="entry name" value="JMJN"/>
    <property type="match status" value="1"/>
</dbReference>
<sequence>MTNARAPVHASASNSAAARGSRASGSSSTPGELLRRHAQSQRSVGGTSPSGTPRRSRRCRKKRTADLSGDAESREARKMLKLALAKSVVETKMVHAAALPQGAVFYPTLEQFADPINIESEARKTGISKIVPPQGWRPPFAVDFEDESVQFDTRKQKIHELQVGGGLNW</sequence>
<dbReference type="GO" id="GO:0000785">
    <property type="term" value="C:chromatin"/>
    <property type="evidence" value="ECO:0007669"/>
    <property type="project" value="TreeGrafter"/>
</dbReference>
<evidence type="ECO:0000256" key="3">
    <source>
        <dbReference type="SAM" id="MobiDB-lite"/>
    </source>
</evidence>
<dbReference type="Proteomes" id="UP001165121">
    <property type="component" value="Unassembled WGS sequence"/>
</dbReference>
<dbReference type="Gene3D" id="2.60.120.650">
    <property type="entry name" value="Cupin"/>
    <property type="match status" value="1"/>
</dbReference>
<dbReference type="PANTHER" id="PTHR10694:SF33">
    <property type="entry name" value="LYSINE-SPECIFIC DEMETHYLASE 5"/>
    <property type="match status" value="1"/>
</dbReference>
<feature type="compositionally biased region" description="Basic residues" evidence="3">
    <location>
        <begin position="54"/>
        <end position="63"/>
    </location>
</feature>
<keyword evidence="6" id="KW-1185">Reference proteome</keyword>
<dbReference type="GO" id="GO:0005634">
    <property type="term" value="C:nucleus"/>
    <property type="evidence" value="ECO:0007669"/>
    <property type="project" value="TreeGrafter"/>
</dbReference>
<name>A0A9W6XKN4_9STRA</name>
<dbReference type="Pfam" id="PF02375">
    <property type="entry name" value="JmjN"/>
    <property type="match status" value="1"/>
</dbReference>
<feature type="region of interest" description="Disordered" evidence="3">
    <location>
        <begin position="1"/>
        <end position="73"/>
    </location>
</feature>
<dbReference type="GO" id="GO:0010468">
    <property type="term" value="P:regulation of gene expression"/>
    <property type="evidence" value="ECO:0007669"/>
    <property type="project" value="TreeGrafter"/>
</dbReference>
<keyword evidence="1" id="KW-0479">Metal-binding</keyword>
<dbReference type="PANTHER" id="PTHR10694">
    <property type="entry name" value="LYSINE-SPECIFIC DEMETHYLASE"/>
    <property type="match status" value="1"/>
</dbReference>
<accession>A0A9W6XKN4</accession>
<evidence type="ECO:0000313" key="5">
    <source>
        <dbReference type="EMBL" id="GMF40366.1"/>
    </source>
</evidence>
<dbReference type="EMBL" id="BSXT01001241">
    <property type="protein sequence ID" value="GMF40366.1"/>
    <property type="molecule type" value="Genomic_DNA"/>
</dbReference>
<reference evidence="5" key="1">
    <citation type="submission" date="2023-04" db="EMBL/GenBank/DDBJ databases">
        <title>Phytophthora fragariaefolia NBRC 109709.</title>
        <authorList>
            <person name="Ichikawa N."/>
            <person name="Sato H."/>
            <person name="Tonouchi N."/>
        </authorList>
    </citation>
    <scope>NUCLEOTIDE SEQUENCE</scope>
    <source>
        <strain evidence="5">NBRC 109709</strain>
    </source>
</reference>
<dbReference type="GO" id="GO:0046872">
    <property type="term" value="F:metal ion binding"/>
    <property type="evidence" value="ECO:0007669"/>
    <property type="project" value="UniProtKB-KW"/>
</dbReference>
<keyword evidence="2" id="KW-0408">Iron</keyword>
<dbReference type="AlphaFoldDB" id="A0A9W6XKN4"/>
<evidence type="ECO:0000259" key="4">
    <source>
        <dbReference type="PROSITE" id="PS51183"/>
    </source>
</evidence>
<dbReference type="SMART" id="SM00545">
    <property type="entry name" value="JmjN"/>
    <property type="match status" value="1"/>
</dbReference>
<proteinExistence type="predicted"/>
<dbReference type="OrthoDB" id="1678912at2759"/>
<comment type="caution">
    <text evidence="5">The sequence shown here is derived from an EMBL/GenBank/DDBJ whole genome shotgun (WGS) entry which is preliminary data.</text>
</comment>
<dbReference type="InterPro" id="IPR003349">
    <property type="entry name" value="JmjN"/>
</dbReference>
<evidence type="ECO:0000313" key="6">
    <source>
        <dbReference type="Proteomes" id="UP001165121"/>
    </source>
</evidence>
<feature type="domain" description="JmjN" evidence="4">
    <location>
        <begin position="102"/>
        <end position="139"/>
    </location>
</feature>